<evidence type="ECO:0000259" key="9">
    <source>
        <dbReference type="Pfam" id="PF02714"/>
    </source>
</evidence>
<feature type="transmembrane region" description="Helical" evidence="8">
    <location>
        <begin position="558"/>
        <end position="578"/>
    </location>
</feature>
<dbReference type="Proteomes" id="UP000245946">
    <property type="component" value="Unassembled WGS sequence"/>
</dbReference>
<evidence type="ECO:0000256" key="1">
    <source>
        <dbReference type="ARBA" id="ARBA00004141"/>
    </source>
</evidence>
<feature type="transmembrane region" description="Helical" evidence="8">
    <location>
        <begin position="738"/>
        <end position="755"/>
    </location>
</feature>
<evidence type="ECO:0000256" key="5">
    <source>
        <dbReference type="ARBA" id="ARBA00022989"/>
    </source>
</evidence>
<dbReference type="GO" id="GO:0005227">
    <property type="term" value="F:calcium-activated cation channel activity"/>
    <property type="evidence" value="ECO:0007669"/>
    <property type="project" value="InterPro"/>
</dbReference>
<protein>
    <submittedName>
        <fullName evidence="12">DUF221-domain-containing protein</fullName>
    </submittedName>
</protein>
<feature type="domain" description="CSC1/OSCA1-like cytosolic" evidence="11">
    <location>
        <begin position="227"/>
        <end position="450"/>
    </location>
</feature>
<feature type="region of interest" description="Disordered" evidence="7">
    <location>
        <begin position="938"/>
        <end position="975"/>
    </location>
</feature>
<dbReference type="PANTHER" id="PTHR13018">
    <property type="entry name" value="PROBABLE MEMBRANE PROTEIN DUF221-RELATED"/>
    <property type="match status" value="1"/>
</dbReference>
<keyword evidence="6 8" id="KW-0472">Membrane</keyword>
<dbReference type="Pfam" id="PF13967">
    <property type="entry name" value="RSN1_TM"/>
    <property type="match status" value="1"/>
</dbReference>
<dbReference type="Pfam" id="PF14703">
    <property type="entry name" value="PHM7_cyt"/>
    <property type="match status" value="1"/>
</dbReference>
<dbReference type="GO" id="GO:0005886">
    <property type="term" value="C:plasma membrane"/>
    <property type="evidence" value="ECO:0007669"/>
    <property type="project" value="TreeGrafter"/>
</dbReference>
<feature type="compositionally biased region" description="Acidic residues" evidence="7">
    <location>
        <begin position="1037"/>
        <end position="1052"/>
    </location>
</feature>
<keyword evidence="5 8" id="KW-1133">Transmembrane helix</keyword>
<dbReference type="OrthoDB" id="1689567at2759"/>
<dbReference type="PANTHER" id="PTHR13018:SF5">
    <property type="entry name" value="RE44586P"/>
    <property type="match status" value="1"/>
</dbReference>
<evidence type="ECO:0000313" key="12">
    <source>
        <dbReference type="EMBL" id="PWO01014.1"/>
    </source>
</evidence>
<keyword evidence="3" id="KW-0813">Transport</keyword>
<dbReference type="EMBL" id="KZ819284">
    <property type="protein sequence ID" value="PWO01014.1"/>
    <property type="molecule type" value="Genomic_DNA"/>
</dbReference>
<feature type="compositionally biased region" description="Polar residues" evidence="7">
    <location>
        <begin position="946"/>
        <end position="955"/>
    </location>
</feature>
<feature type="region of interest" description="Disordered" evidence="7">
    <location>
        <begin position="1011"/>
        <end position="1079"/>
    </location>
</feature>
<accession>A0A316ZL19</accession>
<feature type="transmembrane region" description="Helical" evidence="8">
    <location>
        <begin position="102"/>
        <end position="130"/>
    </location>
</feature>
<evidence type="ECO:0000256" key="6">
    <source>
        <dbReference type="ARBA" id="ARBA00023136"/>
    </source>
</evidence>
<dbReference type="RefSeq" id="XP_025601292.1">
    <property type="nucleotide sequence ID" value="XM_025740783.1"/>
</dbReference>
<keyword evidence="13" id="KW-1185">Reference proteome</keyword>
<name>A0A316ZL19_9BASI</name>
<evidence type="ECO:0000259" key="10">
    <source>
        <dbReference type="Pfam" id="PF13967"/>
    </source>
</evidence>
<feature type="transmembrane region" description="Helical" evidence="8">
    <location>
        <begin position="650"/>
        <end position="672"/>
    </location>
</feature>
<organism evidence="12 13">
    <name type="scientific">Tilletiopsis washingtonensis</name>
    <dbReference type="NCBI Taxonomy" id="58919"/>
    <lineage>
        <taxon>Eukaryota</taxon>
        <taxon>Fungi</taxon>
        <taxon>Dikarya</taxon>
        <taxon>Basidiomycota</taxon>
        <taxon>Ustilaginomycotina</taxon>
        <taxon>Exobasidiomycetes</taxon>
        <taxon>Entylomatales</taxon>
        <taxon>Entylomatales incertae sedis</taxon>
        <taxon>Tilletiopsis</taxon>
    </lineage>
</organism>
<dbReference type="GeneID" id="37268327"/>
<feature type="domain" description="CSC1/OSCA1-like 7TM region" evidence="9">
    <location>
        <begin position="461"/>
        <end position="732"/>
    </location>
</feature>
<gene>
    <name evidence="12" type="ORF">FA09DRAFT_314831</name>
</gene>
<evidence type="ECO:0000256" key="4">
    <source>
        <dbReference type="ARBA" id="ARBA00022692"/>
    </source>
</evidence>
<dbReference type="STRING" id="58919.A0A316ZL19"/>
<dbReference type="InterPro" id="IPR003864">
    <property type="entry name" value="CSC1/OSCA1-like_7TM"/>
</dbReference>
<feature type="domain" description="CSC1/OSCA1-like N-terminal transmembrane" evidence="10">
    <location>
        <begin position="40"/>
        <end position="200"/>
    </location>
</feature>
<evidence type="ECO:0000256" key="8">
    <source>
        <dbReference type="SAM" id="Phobius"/>
    </source>
</evidence>
<dbReference type="InterPro" id="IPR045122">
    <property type="entry name" value="Csc1-like"/>
</dbReference>
<evidence type="ECO:0000259" key="11">
    <source>
        <dbReference type="Pfam" id="PF14703"/>
    </source>
</evidence>
<dbReference type="InterPro" id="IPR032880">
    <property type="entry name" value="CSC1/OSCA1-like_N"/>
</dbReference>
<comment type="subcellular location">
    <subcellularLocation>
        <location evidence="1">Membrane</location>
        <topology evidence="1">Multi-pass membrane protein</topology>
    </subcellularLocation>
</comment>
<evidence type="ECO:0000313" key="13">
    <source>
        <dbReference type="Proteomes" id="UP000245946"/>
    </source>
</evidence>
<comment type="similarity">
    <text evidence="2">Belongs to the CSC1 (TC 1.A.17) family.</text>
</comment>
<evidence type="ECO:0000256" key="7">
    <source>
        <dbReference type="SAM" id="MobiDB-lite"/>
    </source>
</evidence>
<feature type="transmembrane region" description="Helical" evidence="8">
    <location>
        <begin position="604"/>
        <end position="629"/>
    </location>
</feature>
<feature type="transmembrane region" description="Helical" evidence="8">
    <location>
        <begin position="42"/>
        <end position="58"/>
    </location>
</feature>
<feature type="transmembrane region" description="Helical" evidence="8">
    <location>
        <begin position="463"/>
        <end position="487"/>
    </location>
</feature>
<sequence length="1079" mass="118250">MPASLLQPLLAALVPLDGGDGDSPLPNDPRRPFEGPWLQQQLFLSLGIGLTSLLLFSLSRRRYPTLFAPRTKLAGFTPHVANLDAGVFAWIMPTLRTPEPRILHIVGLDAAVLLAFFKTCFWVLTVLSLWSCAVLMPVNWHHNGSIDGVRPSDEQRNATASALPAGLPTPGGPFPWSPPRFSAYHFTHLLTIYVTSFVVLRAMAKGGRKFIRNRQLYALDLLASIPARTVELRALPEHLRDERALAEYFEACGLAVESTAVGREVGNLADLLQRRAEKLYALERAWCQWLGNPTQAEGYDPDAVAEALQARAAQLFAQGAEAHGTSRRLTPGDLERTPLLSGGANVAGLPKALGDIQPKSSKPCPTQRVNWFNPFSKRVDSLDKLAVEFYALDQSVRRARSKERPSASGGYVTFVDAASAQIAAQTVHYPIPGYCKTSLAPEPRDIIWSNVSLAPLERRLRQLLVSAFTFTLFVFYIPPLTFLASFLSPGAIRRYIPWLWAIIEKNQRLEALVSTSLPSVVLIAFNNLLPLILEWTAYLQGLRAKSLVELSVLKRYHLFLLISVIFIFLITRTLWGVIADLANNPARVLEKVAQSLPGARNFSLSYVVLQSLAVIPLQLLQLPLILMRAWGRLFARTPREHAELNAPPQLYAGSVYPAALIVFTLSVVYSIVSPLITIFGALYFGLGYVVFKYKLLFVFYKAYESKGQAWPLSSRRCIWALGIFQVFHIGLFSVRKQLFLSFLCLPVLITTVWYGRHMSKQFSGLEEHINLSSITEVARQDSQAAGMPTGTVINPLLALRADNHAPDDDQTALARRRYAAKDETLFVAQRDTHTDYREPPAAGYYTGTLDTGRRRYGHPALTGKLPEPWLPIPAEEAAARESLGASSPEEIATAARAGTAEGMPGGSGVRLNVSAISKKSDVLVLSLRRRKSSLLKRGRMPPLARSKSTLSTVSTPAGDALDRAGPSSTMPADDAEGIWGNVDEGPRGTGPGAAIGEAISGVESVAPARRRAGGLNETLPAVIVREEPDEQRTDAGDAAEEDEEDEDEDEYEGVYVHRRPRQLPGSFPGAGGDGDGDDD</sequence>
<feature type="transmembrane region" description="Helical" evidence="8">
    <location>
        <begin position="183"/>
        <end position="204"/>
    </location>
</feature>
<proteinExistence type="inferred from homology"/>
<evidence type="ECO:0000256" key="2">
    <source>
        <dbReference type="ARBA" id="ARBA00007779"/>
    </source>
</evidence>
<feature type="compositionally biased region" description="Basic and acidic residues" evidence="7">
    <location>
        <begin position="1024"/>
        <end position="1035"/>
    </location>
</feature>
<keyword evidence="4 8" id="KW-0812">Transmembrane</keyword>
<evidence type="ECO:0000256" key="3">
    <source>
        <dbReference type="ARBA" id="ARBA00022448"/>
    </source>
</evidence>
<feature type="transmembrane region" description="Helical" evidence="8">
    <location>
        <begin position="678"/>
        <end position="700"/>
    </location>
</feature>
<dbReference type="Pfam" id="PF02714">
    <property type="entry name" value="RSN1_7TM"/>
    <property type="match status" value="1"/>
</dbReference>
<reference evidence="12 13" key="1">
    <citation type="journal article" date="2018" name="Mol. Biol. Evol.">
        <title>Broad Genomic Sampling Reveals a Smut Pathogenic Ancestry of the Fungal Clade Ustilaginomycotina.</title>
        <authorList>
            <person name="Kijpornyongpan T."/>
            <person name="Mondo S.J."/>
            <person name="Barry K."/>
            <person name="Sandor L."/>
            <person name="Lee J."/>
            <person name="Lipzen A."/>
            <person name="Pangilinan J."/>
            <person name="LaButti K."/>
            <person name="Hainaut M."/>
            <person name="Henrissat B."/>
            <person name="Grigoriev I.V."/>
            <person name="Spatafora J.W."/>
            <person name="Aime M.C."/>
        </authorList>
    </citation>
    <scope>NUCLEOTIDE SEQUENCE [LARGE SCALE GENOMIC DNA]</scope>
    <source>
        <strain evidence="12 13">MCA 4186</strain>
    </source>
</reference>
<dbReference type="AlphaFoldDB" id="A0A316ZL19"/>
<feature type="transmembrane region" description="Helical" evidence="8">
    <location>
        <begin position="517"/>
        <end position="537"/>
    </location>
</feature>
<dbReference type="InterPro" id="IPR027815">
    <property type="entry name" value="CSC1/OSCA1-like_cyt"/>
</dbReference>